<protein>
    <recommendedName>
        <fullName evidence="4">RNI-like protein</fullName>
    </recommendedName>
</protein>
<evidence type="ECO:0008006" key="4">
    <source>
        <dbReference type="Google" id="ProtNLM"/>
    </source>
</evidence>
<name>A0A9P6Q6V4_9FUNG</name>
<proteinExistence type="predicted"/>
<organism evidence="2 3">
    <name type="scientific">Actinomortierella ambigua</name>
    <dbReference type="NCBI Taxonomy" id="1343610"/>
    <lineage>
        <taxon>Eukaryota</taxon>
        <taxon>Fungi</taxon>
        <taxon>Fungi incertae sedis</taxon>
        <taxon>Mucoromycota</taxon>
        <taxon>Mortierellomycotina</taxon>
        <taxon>Mortierellomycetes</taxon>
        <taxon>Mortierellales</taxon>
        <taxon>Mortierellaceae</taxon>
        <taxon>Actinomortierella</taxon>
    </lineage>
</organism>
<dbReference type="Proteomes" id="UP000807716">
    <property type="component" value="Unassembled WGS sequence"/>
</dbReference>
<dbReference type="SUPFAM" id="SSF52047">
    <property type="entry name" value="RNI-like"/>
    <property type="match status" value="1"/>
</dbReference>
<dbReference type="PANTHER" id="PTHR38926">
    <property type="entry name" value="F-BOX DOMAIN CONTAINING PROTEIN, EXPRESSED"/>
    <property type="match status" value="1"/>
</dbReference>
<dbReference type="EMBL" id="JAAAJB010000242">
    <property type="protein sequence ID" value="KAG0260642.1"/>
    <property type="molecule type" value="Genomic_DNA"/>
</dbReference>
<dbReference type="OrthoDB" id="2095648at2759"/>
<feature type="compositionally biased region" description="Low complexity" evidence="1">
    <location>
        <begin position="330"/>
        <end position="346"/>
    </location>
</feature>
<evidence type="ECO:0000313" key="3">
    <source>
        <dbReference type="Proteomes" id="UP000807716"/>
    </source>
</evidence>
<evidence type="ECO:0000256" key="1">
    <source>
        <dbReference type="SAM" id="MobiDB-lite"/>
    </source>
</evidence>
<accession>A0A9P6Q6V4</accession>
<dbReference type="InterPro" id="IPR032675">
    <property type="entry name" value="LRR_dom_sf"/>
</dbReference>
<reference evidence="2" key="1">
    <citation type="journal article" date="2020" name="Fungal Divers.">
        <title>Resolving the Mortierellaceae phylogeny through synthesis of multi-gene phylogenetics and phylogenomics.</title>
        <authorList>
            <person name="Vandepol N."/>
            <person name="Liber J."/>
            <person name="Desiro A."/>
            <person name="Na H."/>
            <person name="Kennedy M."/>
            <person name="Barry K."/>
            <person name="Grigoriev I.V."/>
            <person name="Miller A.N."/>
            <person name="O'Donnell K."/>
            <person name="Stajich J.E."/>
            <person name="Bonito G."/>
        </authorList>
    </citation>
    <scope>NUCLEOTIDE SEQUENCE</scope>
    <source>
        <strain evidence="2">BC1065</strain>
    </source>
</reference>
<gene>
    <name evidence="2" type="ORF">DFQ27_003438</name>
</gene>
<feature type="region of interest" description="Disordered" evidence="1">
    <location>
        <begin position="325"/>
        <end position="346"/>
    </location>
</feature>
<dbReference type="PANTHER" id="PTHR38926:SF72">
    <property type="entry name" value="IM:7136021-RELATED"/>
    <property type="match status" value="1"/>
</dbReference>
<evidence type="ECO:0000313" key="2">
    <source>
        <dbReference type="EMBL" id="KAG0260642.1"/>
    </source>
</evidence>
<keyword evidence="3" id="KW-1185">Reference proteome</keyword>
<dbReference type="Gene3D" id="3.80.10.10">
    <property type="entry name" value="Ribonuclease Inhibitor"/>
    <property type="match status" value="1"/>
</dbReference>
<dbReference type="AlphaFoldDB" id="A0A9P6Q6V4"/>
<sequence>MAQISTFDWRNRYSIHTPGIYSFPTIPSLEVLGFFERAVRLESLTLEGDFELTPILQVLVRANSAQAPHQVPGLSRLRRLTLRTMSTKEESVSIDYLLQACQRLEDCALESRAIITDNEPNGYDSANDSCLTTIITTASATSSQQLQKLRSLDLNIRSLTREGLARVLGQCPQLERLKVIDYGTTYVTEGFGQLLHQTCPALKSLSLIAHGHQVQGHELVQALMRFPQLCHLGIESMRWGDQGLMALQEHCPTIQSLDIGMSSGWKIRPQTLQRFLVASRGLKHLKVRGLRLAIEDMVDPETGMTLVEWACTGLETLSIGFSRTGERRSLPSSSSSTSSSSLQQPPTTSQIIYGQLAKLTQLKTLELLVPILPNRLRGSHVRGSASRGSASHESAERDLEMLGPLQQLEHLRVLGTGQGSMLTEHQIKWIVQAWPKLESIVIPTGDHLRRPQFETWVRQCVDSDESSRLHNNLPSIVCQCCQ</sequence>
<comment type="caution">
    <text evidence="2">The sequence shown here is derived from an EMBL/GenBank/DDBJ whole genome shotgun (WGS) entry which is preliminary data.</text>
</comment>